<evidence type="ECO:0008006" key="4">
    <source>
        <dbReference type="Google" id="ProtNLM"/>
    </source>
</evidence>
<protein>
    <recommendedName>
        <fullName evidence="4">Protamine P1</fullName>
    </recommendedName>
</protein>
<reference evidence="2" key="1">
    <citation type="submission" date="2020-02" db="EMBL/GenBank/DDBJ databases">
        <authorList>
            <person name="Lichtner F.J."/>
        </authorList>
    </citation>
    <scope>NUCLEOTIDE SEQUENCE</scope>
    <source>
        <strain evidence="2">G10</strain>
    </source>
</reference>
<dbReference type="OrthoDB" id="5419922at2759"/>
<feature type="compositionally biased region" description="Polar residues" evidence="1">
    <location>
        <begin position="463"/>
        <end position="487"/>
    </location>
</feature>
<feature type="region of interest" description="Disordered" evidence="1">
    <location>
        <begin position="540"/>
        <end position="562"/>
    </location>
</feature>
<feature type="compositionally biased region" description="Low complexity" evidence="1">
    <location>
        <begin position="509"/>
        <end position="520"/>
    </location>
</feature>
<proteinExistence type="predicted"/>
<feature type="compositionally biased region" description="Low complexity" evidence="1">
    <location>
        <begin position="679"/>
        <end position="690"/>
    </location>
</feature>
<dbReference type="EMBL" id="JAAOZQ010000074">
    <property type="protein sequence ID" value="KAF7520418.1"/>
    <property type="molecule type" value="Genomic_DNA"/>
</dbReference>
<feature type="region of interest" description="Disordered" evidence="1">
    <location>
        <begin position="72"/>
        <end position="194"/>
    </location>
</feature>
<feature type="compositionally biased region" description="Polar residues" evidence="1">
    <location>
        <begin position="236"/>
        <end position="246"/>
    </location>
</feature>
<evidence type="ECO:0000313" key="2">
    <source>
        <dbReference type="EMBL" id="KAF7520418.1"/>
    </source>
</evidence>
<feature type="region of interest" description="Disordered" evidence="1">
    <location>
        <begin position="773"/>
        <end position="805"/>
    </location>
</feature>
<sequence>MPYPRPVSPVSLETCMPSPSELDSDDLFASDEELDDAARAAKRQRVEKLAESYLQGKPLLILSASLRGPFNDGWTNPWKKNRTRGTGAPVRARQKNVPEPVVQETDLRAPKYREGLSVSSCRPEIPAASCNSPKSLVQAGDRSSPSKSLRRQSKELTPHPGHGGQNGAPRRSPTKSKEPPSSAVEYQSIMPRRTADWLKKDRKLMNFTKFEPPTSPTISVASRQSDKARRPMPRSVQVQVPQTPGSPTKCPPVKKVPAKTAQSARANSNGHLSPRSTQSAASNSPKITAVPKLSPFQQYQLSHLSQEGSLRIVNSSSQLPRFEYRRWLREHSSQQEKTSPIQDESILQEETFLQEDSPLKENSAVDPAPARPSPAKDLALDPAEPEAEPEPSASEEIAVHNEGSIKKDTSHKTLSKETRFADEEDVIENNVAADQVVGEDVPGEVVAEGEDAVDVVASEEDTSTFQNTDISGPTEQNTYDDLPSAQQVLPPLGVSDRVTSLHSTALPRGDSGQDSSPSPDTQLSTQAALLHAQQSFQDDLDSPKYYNQHTPDPDRAVHSPNASLHSANVTPFYRLEESIRRDLERLSRSMNKDEMQAMSTQFMLDAATPFNFSTEQADQDRSVKPTNRNMTQAMNTQFMLDAATPYAFSTEKRQRSYRPDSGSPIARNSKRKRTSNIGSPSPSTRSQSTSLDNEYHTAESQSGDDGESPQPVAQQLDYQPTYQSATEVASLPVTLSESMPTTGQDGQGVHQGMESFNLSQAIADAGSWLQQSFDFMKDSGRPSQNPKAIPTSDAQPSPLNMELSQ</sequence>
<gene>
    <name evidence="2" type="ORF">PCG10_009208</name>
</gene>
<name>A0A9P5GKU3_PENCR</name>
<dbReference type="Proteomes" id="UP000701341">
    <property type="component" value="Unassembled WGS sequence"/>
</dbReference>
<feature type="compositionally biased region" description="Polar residues" evidence="1">
    <location>
        <begin position="781"/>
        <end position="805"/>
    </location>
</feature>
<feature type="region of interest" description="Disordered" evidence="1">
    <location>
        <begin position="649"/>
        <end position="712"/>
    </location>
</feature>
<feature type="region of interest" description="Disordered" evidence="1">
    <location>
        <begin position="207"/>
        <end position="291"/>
    </location>
</feature>
<dbReference type="AlphaFoldDB" id="A0A9P5GKU3"/>
<organism evidence="2 3">
    <name type="scientific">Penicillium crustosum</name>
    <name type="common">Blue mold fungus</name>
    <dbReference type="NCBI Taxonomy" id="36656"/>
    <lineage>
        <taxon>Eukaryota</taxon>
        <taxon>Fungi</taxon>
        <taxon>Dikarya</taxon>
        <taxon>Ascomycota</taxon>
        <taxon>Pezizomycotina</taxon>
        <taxon>Eurotiomycetes</taxon>
        <taxon>Eurotiomycetidae</taxon>
        <taxon>Eurotiales</taxon>
        <taxon>Aspergillaceae</taxon>
        <taxon>Penicillium</taxon>
    </lineage>
</organism>
<feature type="region of interest" description="Disordered" evidence="1">
    <location>
        <begin position="329"/>
        <end position="524"/>
    </location>
</feature>
<feature type="compositionally biased region" description="Polar residues" evidence="1">
    <location>
        <begin position="129"/>
        <end position="147"/>
    </location>
</feature>
<feature type="compositionally biased region" description="Low complexity" evidence="1">
    <location>
        <begin position="436"/>
        <end position="446"/>
    </location>
</feature>
<keyword evidence="3" id="KW-1185">Reference proteome</keyword>
<feature type="compositionally biased region" description="Polar residues" evidence="1">
    <location>
        <begin position="260"/>
        <end position="286"/>
    </location>
</feature>
<evidence type="ECO:0000313" key="3">
    <source>
        <dbReference type="Proteomes" id="UP000701341"/>
    </source>
</evidence>
<feature type="region of interest" description="Disordered" evidence="1">
    <location>
        <begin position="1"/>
        <end position="22"/>
    </location>
</feature>
<feature type="compositionally biased region" description="Acidic residues" evidence="1">
    <location>
        <begin position="447"/>
        <end position="462"/>
    </location>
</feature>
<feature type="compositionally biased region" description="Basic and acidic residues" evidence="1">
    <location>
        <begin position="397"/>
        <end position="421"/>
    </location>
</feature>
<evidence type="ECO:0000256" key="1">
    <source>
        <dbReference type="SAM" id="MobiDB-lite"/>
    </source>
</evidence>
<comment type="caution">
    <text evidence="2">The sequence shown here is derived from an EMBL/GenBank/DDBJ whole genome shotgun (WGS) entry which is preliminary data.</text>
</comment>
<feature type="compositionally biased region" description="Basic and acidic residues" evidence="1">
    <location>
        <begin position="105"/>
        <end position="114"/>
    </location>
</feature>
<accession>A0A9P5GKU3</accession>